<dbReference type="GO" id="GO:0140359">
    <property type="term" value="F:ABC-type transporter activity"/>
    <property type="evidence" value="ECO:0007669"/>
    <property type="project" value="InterPro"/>
</dbReference>
<evidence type="ECO:0000256" key="5">
    <source>
        <dbReference type="ARBA" id="ARBA00022741"/>
    </source>
</evidence>
<dbReference type="KEGG" id="sbr:SY1_18790"/>
<feature type="transmembrane region" description="Helical" evidence="9">
    <location>
        <begin position="288"/>
        <end position="311"/>
    </location>
</feature>
<dbReference type="InterPro" id="IPR003439">
    <property type="entry name" value="ABC_transporter-like_ATP-bd"/>
</dbReference>
<keyword evidence="3" id="KW-1003">Cell membrane</keyword>
<dbReference type="PROSITE" id="PS50893">
    <property type="entry name" value="ABC_TRANSPORTER_2"/>
    <property type="match status" value="1"/>
</dbReference>
<evidence type="ECO:0000313" key="12">
    <source>
        <dbReference type="EMBL" id="CBL28728.1"/>
    </source>
</evidence>
<keyword evidence="7 9" id="KW-1133">Transmembrane helix</keyword>
<keyword evidence="4 9" id="KW-0812">Transmembrane</keyword>
<dbReference type="InterPro" id="IPR011527">
    <property type="entry name" value="ABC1_TM_dom"/>
</dbReference>
<feature type="domain" description="ABC transmembrane type-1" evidence="11">
    <location>
        <begin position="25"/>
        <end position="315"/>
    </location>
</feature>
<dbReference type="PROSITE" id="PS50929">
    <property type="entry name" value="ABC_TM1F"/>
    <property type="match status" value="1"/>
</dbReference>
<comment type="subcellular location">
    <subcellularLocation>
        <location evidence="1">Cell membrane</location>
        <topology evidence="1">Multi-pass membrane protein</topology>
    </subcellularLocation>
</comment>
<dbReference type="SUPFAM" id="SSF90123">
    <property type="entry name" value="ABC transporter transmembrane region"/>
    <property type="match status" value="1"/>
</dbReference>
<dbReference type="SMART" id="SM00382">
    <property type="entry name" value="AAA"/>
    <property type="match status" value="1"/>
</dbReference>
<dbReference type="InterPro" id="IPR036640">
    <property type="entry name" value="ABC1_TM_sf"/>
</dbReference>
<dbReference type="InterPro" id="IPR003593">
    <property type="entry name" value="AAA+_ATPase"/>
</dbReference>
<dbReference type="AlphaFoldDB" id="A0AB94IYE4"/>
<evidence type="ECO:0000256" key="8">
    <source>
        <dbReference type="ARBA" id="ARBA00023136"/>
    </source>
</evidence>
<proteinExistence type="predicted"/>
<accession>A0AB94IYE4</accession>
<protein>
    <submittedName>
        <fullName evidence="12">ABC-type multidrug transport system, ATPase and permease components</fullName>
    </submittedName>
</protein>
<feature type="transmembrane region" description="Helical" evidence="9">
    <location>
        <begin position="255"/>
        <end position="276"/>
    </location>
</feature>
<dbReference type="Gene3D" id="3.40.50.300">
    <property type="entry name" value="P-loop containing nucleotide triphosphate hydrolases"/>
    <property type="match status" value="1"/>
</dbReference>
<evidence type="ECO:0000256" key="1">
    <source>
        <dbReference type="ARBA" id="ARBA00004651"/>
    </source>
</evidence>
<evidence type="ECO:0000259" key="11">
    <source>
        <dbReference type="PROSITE" id="PS50929"/>
    </source>
</evidence>
<evidence type="ECO:0000256" key="2">
    <source>
        <dbReference type="ARBA" id="ARBA00022448"/>
    </source>
</evidence>
<dbReference type="InterPro" id="IPR027417">
    <property type="entry name" value="P-loop_NTPase"/>
</dbReference>
<dbReference type="PANTHER" id="PTHR24221">
    <property type="entry name" value="ATP-BINDING CASSETTE SUB-FAMILY B"/>
    <property type="match status" value="1"/>
</dbReference>
<dbReference type="FunFam" id="1.20.1560.10:FF:000127">
    <property type="entry name" value="ABC transporter ATP-binding protein"/>
    <property type="match status" value="1"/>
</dbReference>
<evidence type="ECO:0000256" key="3">
    <source>
        <dbReference type="ARBA" id="ARBA00022475"/>
    </source>
</evidence>
<dbReference type="Pfam" id="PF00005">
    <property type="entry name" value="ABC_tran"/>
    <property type="match status" value="1"/>
</dbReference>
<name>A0AB94IYE4_9BACT</name>
<dbReference type="Gene3D" id="1.20.1560.10">
    <property type="entry name" value="ABC transporter type 1, transmembrane domain"/>
    <property type="match status" value="1"/>
</dbReference>
<dbReference type="PANTHER" id="PTHR24221:SF397">
    <property type="entry name" value="ABC TRANSPORTER, ATP-BINDING TRANSMEMBRANE PROTEIN"/>
    <property type="match status" value="1"/>
</dbReference>
<gene>
    <name evidence="12" type="ORF">SY1_18790</name>
</gene>
<organism evidence="12 13">
    <name type="scientific">Fretibacterium fastidiosum</name>
    <dbReference type="NCBI Taxonomy" id="651822"/>
    <lineage>
        <taxon>Bacteria</taxon>
        <taxon>Thermotogati</taxon>
        <taxon>Synergistota</taxon>
        <taxon>Synergistia</taxon>
        <taxon>Synergistales</taxon>
        <taxon>Aminobacteriaceae</taxon>
        <taxon>Fretibacterium</taxon>
    </lineage>
</organism>
<dbReference type="Pfam" id="PF00664">
    <property type="entry name" value="ABC_membrane"/>
    <property type="match status" value="1"/>
</dbReference>
<feature type="transmembrane region" description="Helical" evidence="9">
    <location>
        <begin position="68"/>
        <end position="98"/>
    </location>
</feature>
<reference evidence="12 13" key="2">
    <citation type="submission" date="2010-03" db="EMBL/GenBank/DDBJ databases">
        <authorList>
            <person name="Pajon A."/>
        </authorList>
    </citation>
    <scope>NUCLEOTIDE SEQUENCE [LARGE SCALE GENOMIC DNA]</scope>
    <source>
        <strain evidence="12 13">SGP1</strain>
    </source>
</reference>
<dbReference type="FunFam" id="3.40.50.300:FF:000221">
    <property type="entry name" value="Multidrug ABC transporter ATP-binding protein"/>
    <property type="match status" value="1"/>
</dbReference>
<evidence type="ECO:0000256" key="6">
    <source>
        <dbReference type="ARBA" id="ARBA00022840"/>
    </source>
</evidence>
<dbReference type="SUPFAM" id="SSF52540">
    <property type="entry name" value="P-loop containing nucleoside triphosphate hydrolases"/>
    <property type="match status" value="1"/>
</dbReference>
<keyword evidence="2" id="KW-0813">Transport</keyword>
<keyword evidence="8 9" id="KW-0472">Membrane</keyword>
<feature type="transmembrane region" description="Helical" evidence="9">
    <location>
        <begin position="21"/>
        <end position="48"/>
    </location>
</feature>
<dbReference type="GO" id="GO:0016887">
    <property type="term" value="F:ATP hydrolysis activity"/>
    <property type="evidence" value="ECO:0007669"/>
    <property type="project" value="InterPro"/>
</dbReference>
<evidence type="ECO:0000259" key="10">
    <source>
        <dbReference type="PROSITE" id="PS50893"/>
    </source>
</evidence>
<dbReference type="GO" id="GO:0034040">
    <property type="term" value="F:ATPase-coupled lipid transmembrane transporter activity"/>
    <property type="evidence" value="ECO:0007669"/>
    <property type="project" value="TreeGrafter"/>
</dbReference>
<keyword evidence="13" id="KW-1185">Reference proteome</keyword>
<dbReference type="InterPro" id="IPR039421">
    <property type="entry name" value="Type_1_exporter"/>
</dbReference>
<dbReference type="Proteomes" id="UP000008957">
    <property type="component" value="Chromosome"/>
</dbReference>
<reference evidence="13" key="1">
    <citation type="submission" date="2010-03" db="EMBL/GenBank/DDBJ databases">
        <title>The genome sequence of Synergistetes sp. SGP1.</title>
        <authorList>
            <consortium name="metaHIT consortium -- http://www.metahit.eu/"/>
            <person name="Pajon A."/>
            <person name="Turner K."/>
            <person name="Parkhill J."/>
            <person name="Wade W."/>
            <person name="Vartoukian S."/>
        </authorList>
    </citation>
    <scope>NUCLEOTIDE SEQUENCE [LARGE SCALE GENOMIC DNA]</scope>
    <source>
        <strain evidence="13">SGP1</strain>
    </source>
</reference>
<dbReference type="RefSeq" id="WP_015556875.1">
    <property type="nucleotide sequence ID" value="NC_021038.1"/>
</dbReference>
<evidence type="ECO:0000256" key="4">
    <source>
        <dbReference type="ARBA" id="ARBA00022692"/>
    </source>
</evidence>
<keyword evidence="5" id="KW-0547">Nucleotide-binding</keyword>
<sequence>MEKKKRSGIARLLEIAGQRRGLVTLSCALSAVSAALMLVPFLNVYFILGELLQHGLSPANSGFFVRQGAVAFGAMALGFVVRYASLMASHVAAFRILYGIRLGLARHIGRLPLGFLSGTTIGAVKKTMEQNVEDIELFVAHRIPEVVDAATTVLILAGALFFLSVPLALTCVGAFVAALAFQGSLWFGKKGRDNLKAYYDALERVNASAVQYVRGMQIVKVFGRTVQSFRSFYADLQDYGKLCIQFTNAFQNGYILFRVVANSFLALLLPVGLLLLRDDPAGQAFALTFLFFVVMAPGAAAPMTSLAMLAMQGRQIDEGVERIEAVMDRKPVPEPQKPRRPDRFDVEFRDVSFSYDAEGPENANAVSTRARALSSVSFHAEEGRVTALVGPSGGGKSTVASLIPRFWDVREGEGQILIGGVDVRDIPNEALMDTVSFVFQDNFLFFDSVMNNIRIGRPDATDDEVVAAARAAQCHEFIERLPNGYDTLIGSGGVYLSGGEEQRVCIARAVLKNAPILVLDEATAFADPENEFEIQKALTELIKGKTVLVIAHRLSSIRKADQILVLNEGRLAERGRHEELLMADGLYARMWRAYVGAGSWKLGGNRKGEVA</sequence>
<evidence type="ECO:0000256" key="7">
    <source>
        <dbReference type="ARBA" id="ARBA00022989"/>
    </source>
</evidence>
<dbReference type="GO" id="GO:0005886">
    <property type="term" value="C:plasma membrane"/>
    <property type="evidence" value="ECO:0007669"/>
    <property type="project" value="UniProtKB-SubCell"/>
</dbReference>
<evidence type="ECO:0000313" key="13">
    <source>
        <dbReference type="Proteomes" id="UP000008957"/>
    </source>
</evidence>
<keyword evidence="6" id="KW-0067">ATP-binding</keyword>
<dbReference type="GO" id="GO:0005524">
    <property type="term" value="F:ATP binding"/>
    <property type="evidence" value="ECO:0007669"/>
    <property type="project" value="UniProtKB-KW"/>
</dbReference>
<dbReference type="EMBL" id="FP929056">
    <property type="protein sequence ID" value="CBL28728.1"/>
    <property type="molecule type" value="Genomic_DNA"/>
</dbReference>
<evidence type="ECO:0000256" key="9">
    <source>
        <dbReference type="SAM" id="Phobius"/>
    </source>
</evidence>
<feature type="transmembrane region" description="Helical" evidence="9">
    <location>
        <begin position="153"/>
        <end position="181"/>
    </location>
</feature>
<feature type="domain" description="ABC transporter" evidence="10">
    <location>
        <begin position="346"/>
        <end position="593"/>
    </location>
</feature>